<dbReference type="EMBL" id="CYZE01000005">
    <property type="protein sequence ID" value="CUO30158.1"/>
    <property type="molecule type" value="Genomic_DNA"/>
</dbReference>
<dbReference type="RefSeq" id="WP_055655329.1">
    <property type="nucleotide sequence ID" value="NZ_CABIXC010000005.1"/>
</dbReference>
<evidence type="ECO:0000313" key="2">
    <source>
        <dbReference type="Proteomes" id="UP000095651"/>
    </source>
</evidence>
<name>A0A174E0Z2_9FIRM</name>
<dbReference type="AlphaFoldDB" id="A0A174E0Z2"/>
<organism evidence="1 2">
    <name type="scientific">Hungatella hathewayi</name>
    <dbReference type="NCBI Taxonomy" id="154046"/>
    <lineage>
        <taxon>Bacteria</taxon>
        <taxon>Bacillati</taxon>
        <taxon>Bacillota</taxon>
        <taxon>Clostridia</taxon>
        <taxon>Lachnospirales</taxon>
        <taxon>Lachnospiraceae</taxon>
        <taxon>Hungatella</taxon>
    </lineage>
</organism>
<dbReference type="Proteomes" id="UP000095651">
    <property type="component" value="Unassembled WGS sequence"/>
</dbReference>
<evidence type="ECO:0000313" key="1">
    <source>
        <dbReference type="EMBL" id="CUO30158.1"/>
    </source>
</evidence>
<protein>
    <submittedName>
        <fullName evidence="1">Uncharacterized protein</fullName>
    </submittedName>
</protein>
<reference evidence="1 2" key="1">
    <citation type="submission" date="2015-09" db="EMBL/GenBank/DDBJ databases">
        <authorList>
            <consortium name="Pathogen Informatics"/>
        </authorList>
    </citation>
    <scope>NUCLEOTIDE SEQUENCE [LARGE SCALE GENOMIC DNA]</scope>
    <source>
        <strain evidence="1 2">2789STDY5608850</strain>
    </source>
</reference>
<accession>A0A174E0Z2</accession>
<sequence>MTNAEKERTGFLKNTLFAEKQRMKRYNRSKKPWRSRGFLRASMGRRTHIFRNCLSCMVLAELIVIGVNDPGIFTETARRFHIGCVKEETVETADFGALEDGHPSDKKDSGVTIDWKEGRVEFWRTEEKLRRENAENRPD</sequence>
<gene>
    <name evidence="1" type="ORF">ERS852407_02402</name>
</gene>
<proteinExistence type="predicted"/>